<comment type="caution">
    <text evidence="2">The sequence shown here is derived from an EMBL/GenBank/DDBJ whole genome shotgun (WGS) entry which is preliminary data.</text>
</comment>
<dbReference type="Gene3D" id="3.30.420.240">
    <property type="match status" value="1"/>
</dbReference>
<dbReference type="OrthoDB" id="200976at2157"/>
<feature type="compositionally biased region" description="Basic residues" evidence="1">
    <location>
        <begin position="564"/>
        <end position="576"/>
    </location>
</feature>
<keyword evidence="3" id="KW-1185">Reference proteome</keyword>
<sequence>MTEAANAELIEQFAEAVGTTPEEVSDRWDGRPDRIIEDLFLMPDKRGELHPLRLFKPYQHQFVHAYFFGDASTLTFLKGRRIGGSFVAMACFLLDGLTRPGAMYPIVSKKEKQAFSRINDVRVLAENAVIDIPFAKKPTQSEVVLWNGTKFVAYTGSPDSSRGDGAQSILFDEMAFMDDQQAMDDAFRPMLSLSDGKMVQVSTIFATNDLFMESVNGGSRTGFGDDGQKLGTISLYQPTFYNADEIDPEKSLYDQHLEPARPDLNIDQIEAKRSADPVGFAQEYLCRPAVEQYRFFDAQSVFRAVERGDEPGVEFGEHARAAFGGEMMMAVDVGIEHDDTAVSVYEHTENHRYLRYFEVIDEDVLARAGIVNPDRGNANHVATRLGQLYEQMGVSYLIIDSTGAGQTFPRIIEEEIGRGIIPFNFSNTKAVKQMFGEMNAALRNDRVTLTNDELLVNQLLAITRIQPKEWSTPRFTGKDFSPDGKDDVAIAAVMGAFPPGFEHTPATEVAEKPRAPPTDEGEPLADRIERTPAPTNTRPSQRSSPRKNTAPTGVFVAGSISRSYGRRYGRHDKGRY</sequence>
<evidence type="ECO:0000256" key="1">
    <source>
        <dbReference type="SAM" id="MobiDB-lite"/>
    </source>
</evidence>
<proteinExistence type="predicted"/>
<name>A0A368ND30_9EURY</name>
<dbReference type="EMBL" id="QPHM01000001">
    <property type="protein sequence ID" value="RCU47923.1"/>
    <property type="molecule type" value="Genomic_DNA"/>
</dbReference>
<feature type="region of interest" description="Disordered" evidence="1">
    <location>
        <begin position="500"/>
        <end position="576"/>
    </location>
</feature>
<dbReference type="AlphaFoldDB" id="A0A368ND30"/>
<gene>
    <name evidence="2" type="ORF">DU504_11835</name>
</gene>
<reference evidence="2 3" key="1">
    <citation type="submission" date="2018-07" db="EMBL/GenBank/DDBJ databases">
        <title>Genome sequences of Haloplanus salinus JCM 18368T.</title>
        <authorList>
            <person name="Kim Y.B."/>
            <person name="Roh S.W."/>
        </authorList>
    </citation>
    <scope>NUCLEOTIDE SEQUENCE [LARGE SCALE GENOMIC DNA]</scope>
    <source>
        <strain evidence="2 3">JCM 18368</strain>
    </source>
</reference>
<evidence type="ECO:0000313" key="3">
    <source>
        <dbReference type="Proteomes" id="UP000252189"/>
    </source>
</evidence>
<dbReference type="Proteomes" id="UP000252189">
    <property type="component" value="Unassembled WGS sequence"/>
</dbReference>
<evidence type="ECO:0000313" key="2">
    <source>
        <dbReference type="EMBL" id="RCU47923.1"/>
    </source>
</evidence>
<dbReference type="InterPro" id="IPR027417">
    <property type="entry name" value="P-loop_NTPase"/>
</dbReference>
<protein>
    <submittedName>
        <fullName evidence="2">Uncharacterized protein</fullName>
    </submittedName>
</protein>
<dbReference type="Pfam" id="PF03237">
    <property type="entry name" value="Terminase_6N"/>
    <property type="match status" value="1"/>
</dbReference>
<dbReference type="Gene3D" id="3.40.50.300">
    <property type="entry name" value="P-loop containing nucleotide triphosphate hydrolases"/>
    <property type="match status" value="1"/>
</dbReference>
<accession>A0A368ND30</accession>
<dbReference type="RefSeq" id="WP_114449482.1">
    <property type="nucleotide sequence ID" value="NZ_QPHM01000001.1"/>
</dbReference>
<organism evidence="2 3">
    <name type="scientific">Haloplanus salinus</name>
    <dbReference type="NCBI Taxonomy" id="1126245"/>
    <lineage>
        <taxon>Archaea</taxon>
        <taxon>Methanobacteriati</taxon>
        <taxon>Methanobacteriota</taxon>
        <taxon>Stenosarchaea group</taxon>
        <taxon>Halobacteria</taxon>
        <taxon>Halobacteriales</taxon>
        <taxon>Haloferacaceae</taxon>
        <taxon>Haloplanus</taxon>
    </lineage>
</organism>
<feature type="compositionally biased region" description="Polar residues" evidence="1">
    <location>
        <begin position="533"/>
        <end position="551"/>
    </location>
</feature>